<gene>
    <name evidence="3" type="ORF">H9Q76_03955</name>
</gene>
<dbReference type="InterPro" id="IPR011698">
    <property type="entry name" value="GATase_3"/>
</dbReference>
<dbReference type="RefSeq" id="WP_117780319.1">
    <property type="nucleotide sequence ID" value="NZ_CP060632.1"/>
</dbReference>
<keyword evidence="1" id="KW-0315">Glutamine amidotransferase</keyword>
<name>A0A7G9FPG4_9FIRM</name>
<reference evidence="3 4" key="1">
    <citation type="submission" date="2020-08" db="EMBL/GenBank/DDBJ databases">
        <authorList>
            <person name="Liu C."/>
            <person name="Sun Q."/>
        </authorList>
    </citation>
    <scope>NUCLEOTIDE SEQUENCE [LARGE SCALE GENOMIC DNA]</scope>
    <source>
        <strain evidence="3 4">NSJ-4</strain>
    </source>
</reference>
<dbReference type="GO" id="GO:0003824">
    <property type="term" value="F:catalytic activity"/>
    <property type="evidence" value="ECO:0007669"/>
    <property type="project" value="InterPro"/>
</dbReference>
<proteinExistence type="predicted"/>
<dbReference type="KEGG" id="wcp:H9Q76_03955"/>
<dbReference type="AlphaFoldDB" id="A0A7G9FPG4"/>
<dbReference type="Proteomes" id="UP000515819">
    <property type="component" value="Chromosome"/>
</dbReference>
<keyword evidence="4" id="KW-1185">Reference proteome</keyword>
<evidence type="ECO:0000313" key="4">
    <source>
        <dbReference type="Proteomes" id="UP000515819"/>
    </source>
</evidence>
<evidence type="ECO:0000313" key="3">
    <source>
        <dbReference type="EMBL" id="QNM00446.1"/>
    </source>
</evidence>
<dbReference type="EMBL" id="CP060632">
    <property type="protein sequence ID" value="QNM00446.1"/>
    <property type="molecule type" value="Genomic_DNA"/>
</dbReference>
<protein>
    <recommendedName>
        <fullName evidence="2">CobB/CobQ-like glutamine amidotransferase domain-containing protein</fullName>
    </recommendedName>
</protein>
<dbReference type="Pfam" id="PF07685">
    <property type="entry name" value="GATase_3"/>
    <property type="match status" value="1"/>
</dbReference>
<evidence type="ECO:0000259" key="2">
    <source>
        <dbReference type="Pfam" id="PF07685"/>
    </source>
</evidence>
<organism evidence="3 4">
    <name type="scientific">Wujia chipingensis</name>
    <dbReference type="NCBI Taxonomy" id="2763670"/>
    <lineage>
        <taxon>Bacteria</taxon>
        <taxon>Bacillati</taxon>
        <taxon>Bacillota</taxon>
        <taxon>Clostridia</taxon>
        <taxon>Lachnospirales</taxon>
        <taxon>Lachnospiraceae</taxon>
        <taxon>Wujia</taxon>
    </lineage>
</organism>
<accession>A0A7G9FPG4</accession>
<feature type="domain" description="CobB/CobQ-like glutamine amidotransferase" evidence="2">
    <location>
        <begin position="2"/>
        <end position="191"/>
    </location>
</feature>
<sequence length="237" mass="27256">MKIEILYPELCTLYGDKGNMQYLKLCLPDAEFVETTLNAKPLFLTEDIDLVYMCSMSEKSQEVILSRLLPLKEEIFRAFDAEKTVFFFVGNALELLGKYIKREDGSKVEALAYLNSYSVRQTPNRFNTLMKAKFDDITLLGYTSRFSHTFGIPEQESFCKVEMGTGMNPKSVFEGIRKGKILATYMLGPILVANPDFTHYLLRMLGADMEKIPYEDAMRDAYNQKMKEFEKPDLELS</sequence>
<evidence type="ECO:0000256" key="1">
    <source>
        <dbReference type="ARBA" id="ARBA00022962"/>
    </source>
</evidence>